<evidence type="ECO:0000313" key="2">
    <source>
        <dbReference type="EMBL" id="QJB05187.1"/>
    </source>
</evidence>
<evidence type="ECO:0000313" key="1">
    <source>
        <dbReference type="EMBL" id="QJB01205.1"/>
    </source>
</evidence>
<name>A0A6M3MBN8_9ZZZZ</name>
<dbReference type="AlphaFoldDB" id="A0A6M3MBN8"/>
<reference evidence="2" key="1">
    <citation type="submission" date="2020-03" db="EMBL/GenBank/DDBJ databases">
        <title>The deep terrestrial virosphere.</title>
        <authorList>
            <person name="Holmfeldt K."/>
            <person name="Nilsson E."/>
            <person name="Simone D."/>
            <person name="Lopez-Fernandez M."/>
            <person name="Wu X."/>
            <person name="de Brujin I."/>
            <person name="Lundin D."/>
            <person name="Andersson A."/>
            <person name="Bertilsson S."/>
            <person name="Dopson M."/>
        </authorList>
    </citation>
    <scope>NUCLEOTIDE SEQUENCE</scope>
    <source>
        <strain evidence="1">MM171A00126</strain>
        <strain evidence="2">MM171B00120</strain>
    </source>
</reference>
<sequence length="65" mass="7192">MSTTPIVKSLIDEQLEEIERGLAIIAHGIPFYQVIGKSPDFRVCDLTVKLSATQKGNRIAVRARP</sequence>
<organism evidence="2">
    <name type="scientific">viral metagenome</name>
    <dbReference type="NCBI Taxonomy" id="1070528"/>
    <lineage>
        <taxon>unclassified sequences</taxon>
        <taxon>metagenomes</taxon>
        <taxon>organismal metagenomes</taxon>
    </lineage>
</organism>
<proteinExistence type="predicted"/>
<dbReference type="EMBL" id="MT143706">
    <property type="protein sequence ID" value="QJB01205.1"/>
    <property type="molecule type" value="Genomic_DNA"/>
</dbReference>
<dbReference type="EMBL" id="MT143895">
    <property type="protein sequence ID" value="QJB05187.1"/>
    <property type="molecule type" value="Genomic_DNA"/>
</dbReference>
<gene>
    <name evidence="1" type="ORF">MM171A00126_0045</name>
    <name evidence="2" type="ORF">MM171B00120_0083</name>
</gene>
<protein>
    <submittedName>
        <fullName evidence="2">Uncharacterized protein</fullName>
    </submittedName>
</protein>
<accession>A0A6M3MBN8</accession>